<dbReference type="GO" id="GO:0015297">
    <property type="term" value="F:antiporter activity"/>
    <property type="evidence" value="ECO:0007669"/>
    <property type="project" value="InterPro"/>
</dbReference>
<evidence type="ECO:0000313" key="5">
    <source>
        <dbReference type="Proteomes" id="UP000663829"/>
    </source>
</evidence>
<sequence>MFFVSQIFMAHTSEMEFNAASLASSTYEMIGTSICWGVHFAADTLLPQCFEGISLLLQKYICTNGITYPLVIINLIGNGINALLHYILIYIVHLGIRAPPIAITIAYICMIICEILFIRFSSIYKETWQPLNRDCLREWSTYLRLSAPGILATMSESWAFELGILFAARLNSSTSLIAQSVAYQIGIFLFLIGQSFAVASNIRIGQYLGANKPDEAKNCKNIAYTMGIIIVLIDMIFIYSTFQWIPLIFNISDPDALNLTRNILLVVGQQYMI</sequence>
<dbReference type="Proteomes" id="UP000681722">
    <property type="component" value="Unassembled WGS sequence"/>
</dbReference>
<keyword evidence="2" id="KW-0472">Membrane</keyword>
<dbReference type="OrthoDB" id="2126698at2759"/>
<proteinExistence type="inferred from homology"/>
<feature type="transmembrane region" description="Helical" evidence="2">
    <location>
        <begin position="141"/>
        <end position="160"/>
    </location>
</feature>
<dbReference type="PANTHER" id="PTHR11206">
    <property type="entry name" value="MULTIDRUG RESISTANCE PROTEIN"/>
    <property type="match status" value="1"/>
</dbReference>
<reference evidence="3" key="1">
    <citation type="submission" date="2021-02" db="EMBL/GenBank/DDBJ databases">
        <authorList>
            <person name="Nowell W R."/>
        </authorList>
    </citation>
    <scope>NUCLEOTIDE SEQUENCE</scope>
</reference>
<feature type="transmembrane region" description="Helical" evidence="2">
    <location>
        <begin position="66"/>
        <end position="92"/>
    </location>
</feature>
<evidence type="ECO:0000256" key="2">
    <source>
        <dbReference type="SAM" id="Phobius"/>
    </source>
</evidence>
<dbReference type="GO" id="GO:0042910">
    <property type="term" value="F:xenobiotic transmembrane transporter activity"/>
    <property type="evidence" value="ECO:0007669"/>
    <property type="project" value="InterPro"/>
</dbReference>
<evidence type="ECO:0000313" key="3">
    <source>
        <dbReference type="EMBL" id="CAF1362924.1"/>
    </source>
</evidence>
<keyword evidence="2" id="KW-0812">Transmembrane</keyword>
<keyword evidence="2" id="KW-1133">Transmembrane helix</keyword>
<dbReference type="AlphaFoldDB" id="A0A815I9I7"/>
<protein>
    <submittedName>
        <fullName evidence="3">Uncharacterized protein</fullName>
    </submittedName>
</protein>
<name>A0A815I9I7_9BILA</name>
<evidence type="ECO:0000313" key="4">
    <source>
        <dbReference type="EMBL" id="CAF4242963.1"/>
    </source>
</evidence>
<accession>A0A815I9I7</accession>
<dbReference type="Pfam" id="PF01554">
    <property type="entry name" value="MatE"/>
    <property type="match status" value="1"/>
</dbReference>
<dbReference type="InterPro" id="IPR002528">
    <property type="entry name" value="MATE_fam"/>
</dbReference>
<organism evidence="3 5">
    <name type="scientific">Didymodactylos carnosus</name>
    <dbReference type="NCBI Taxonomy" id="1234261"/>
    <lineage>
        <taxon>Eukaryota</taxon>
        <taxon>Metazoa</taxon>
        <taxon>Spiralia</taxon>
        <taxon>Gnathifera</taxon>
        <taxon>Rotifera</taxon>
        <taxon>Eurotatoria</taxon>
        <taxon>Bdelloidea</taxon>
        <taxon>Philodinida</taxon>
        <taxon>Philodinidae</taxon>
        <taxon>Didymodactylos</taxon>
    </lineage>
</organism>
<keyword evidence="5" id="KW-1185">Reference proteome</keyword>
<evidence type="ECO:0000256" key="1">
    <source>
        <dbReference type="ARBA" id="ARBA00010199"/>
    </source>
</evidence>
<dbReference type="EMBL" id="CAJNOQ010015512">
    <property type="protein sequence ID" value="CAF1362924.1"/>
    <property type="molecule type" value="Genomic_DNA"/>
</dbReference>
<dbReference type="Proteomes" id="UP000663829">
    <property type="component" value="Unassembled WGS sequence"/>
</dbReference>
<comment type="similarity">
    <text evidence="1">Belongs to the multi antimicrobial extrusion (MATE) (TC 2.A.66.1) family.</text>
</comment>
<dbReference type="EMBL" id="CAJOBC010071116">
    <property type="protein sequence ID" value="CAF4242963.1"/>
    <property type="molecule type" value="Genomic_DNA"/>
</dbReference>
<dbReference type="GO" id="GO:0016020">
    <property type="term" value="C:membrane"/>
    <property type="evidence" value="ECO:0007669"/>
    <property type="project" value="InterPro"/>
</dbReference>
<comment type="caution">
    <text evidence="3">The sequence shown here is derived from an EMBL/GenBank/DDBJ whole genome shotgun (WGS) entry which is preliminary data.</text>
</comment>
<feature type="transmembrane region" description="Helical" evidence="2">
    <location>
        <begin position="98"/>
        <end position="120"/>
    </location>
</feature>
<feature type="transmembrane region" description="Helical" evidence="2">
    <location>
        <begin position="222"/>
        <end position="245"/>
    </location>
</feature>
<gene>
    <name evidence="3" type="ORF">GPM918_LOCUS31473</name>
    <name evidence="4" type="ORF">SRO942_LOCUS32118</name>
</gene>
<feature type="transmembrane region" description="Helical" evidence="2">
    <location>
        <begin position="180"/>
        <end position="202"/>
    </location>
</feature>